<keyword evidence="1" id="KW-0732">Signal</keyword>
<dbReference type="EMBL" id="KL198018">
    <property type="protein sequence ID" value="KDQ20047.1"/>
    <property type="molecule type" value="Genomic_DNA"/>
</dbReference>
<accession>A0A067N7D2</accession>
<keyword evidence="3" id="KW-1185">Reference proteome</keyword>
<proteinExistence type="predicted"/>
<feature type="signal peptide" evidence="1">
    <location>
        <begin position="1"/>
        <end position="24"/>
    </location>
</feature>
<name>A0A067N7D2_BOTB1</name>
<dbReference type="Proteomes" id="UP000027195">
    <property type="component" value="Unassembled WGS sequence"/>
</dbReference>
<feature type="chain" id="PRO_5001641971" description="Secreted protein" evidence="1">
    <location>
        <begin position="25"/>
        <end position="119"/>
    </location>
</feature>
<evidence type="ECO:0008006" key="4">
    <source>
        <dbReference type="Google" id="ProtNLM"/>
    </source>
</evidence>
<dbReference type="AlphaFoldDB" id="A0A067N7D2"/>
<evidence type="ECO:0000313" key="3">
    <source>
        <dbReference type="Proteomes" id="UP000027195"/>
    </source>
</evidence>
<organism evidence="2 3">
    <name type="scientific">Botryobasidium botryosum (strain FD-172 SS1)</name>
    <dbReference type="NCBI Taxonomy" id="930990"/>
    <lineage>
        <taxon>Eukaryota</taxon>
        <taxon>Fungi</taxon>
        <taxon>Dikarya</taxon>
        <taxon>Basidiomycota</taxon>
        <taxon>Agaricomycotina</taxon>
        <taxon>Agaricomycetes</taxon>
        <taxon>Cantharellales</taxon>
        <taxon>Botryobasidiaceae</taxon>
        <taxon>Botryobasidium</taxon>
    </lineage>
</organism>
<gene>
    <name evidence="2" type="ORF">BOTBODRAFT_385236</name>
</gene>
<sequence>MQKRCHHQCRSLLIPFVRALTTNALAVRCVIAGHRQPPGLSGERAPLFHIASDITVTIVAHWLPTPRRTSCLSFDTAIVPPLPRKLSPPRRFPRRRRVQEILLPRTLPRKRRPLKVSPI</sequence>
<evidence type="ECO:0000313" key="2">
    <source>
        <dbReference type="EMBL" id="KDQ20047.1"/>
    </source>
</evidence>
<evidence type="ECO:0000256" key="1">
    <source>
        <dbReference type="SAM" id="SignalP"/>
    </source>
</evidence>
<dbReference type="InParanoid" id="A0A067N7D2"/>
<protein>
    <recommendedName>
        <fullName evidence="4">Secreted protein</fullName>
    </recommendedName>
</protein>
<reference evidence="3" key="1">
    <citation type="journal article" date="2014" name="Proc. Natl. Acad. Sci. U.S.A.">
        <title>Extensive sampling of basidiomycete genomes demonstrates inadequacy of the white-rot/brown-rot paradigm for wood decay fungi.</title>
        <authorList>
            <person name="Riley R."/>
            <person name="Salamov A.A."/>
            <person name="Brown D.W."/>
            <person name="Nagy L.G."/>
            <person name="Floudas D."/>
            <person name="Held B.W."/>
            <person name="Levasseur A."/>
            <person name="Lombard V."/>
            <person name="Morin E."/>
            <person name="Otillar R."/>
            <person name="Lindquist E.A."/>
            <person name="Sun H."/>
            <person name="LaButti K.M."/>
            <person name="Schmutz J."/>
            <person name="Jabbour D."/>
            <person name="Luo H."/>
            <person name="Baker S.E."/>
            <person name="Pisabarro A.G."/>
            <person name="Walton J.D."/>
            <person name="Blanchette R.A."/>
            <person name="Henrissat B."/>
            <person name="Martin F."/>
            <person name="Cullen D."/>
            <person name="Hibbett D.S."/>
            <person name="Grigoriev I.V."/>
        </authorList>
    </citation>
    <scope>NUCLEOTIDE SEQUENCE [LARGE SCALE GENOMIC DNA]</scope>
    <source>
        <strain evidence="3">FD-172 SS1</strain>
    </source>
</reference>
<dbReference type="HOGENOM" id="CLU_2061121_0_0_1"/>